<keyword evidence="1" id="KW-0489">Methyltransferase</keyword>
<dbReference type="AlphaFoldDB" id="A0A4Z1BER9"/>
<comment type="caution">
    <text evidence="1">The sequence shown here is derived from an EMBL/GenBank/DDBJ whole genome shotgun (WGS) entry which is preliminary data.</text>
</comment>
<dbReference type="CDD" id="cd02440">
    <property type="entry name" value="AdoMet_MTases"/>
    <property type="match status" value="1"/>
</dbReference>
<evidence type="ECO:0000313" key="1">
    <source>
        <dbReference type="EMBL" id="TGN37466.1"/>
    </source>
</evidence>
<proteinExistence type="predicted"/>
<protein>
    <submittedName>
        <fullName evidence="1">Methyltransferase domain-containing protein</fullName>
    </submittedName>
</protein>
<dbReference type="InterPro" id="IPR008715">
    <property type="entry name" value="SAM-MeTfrase_NodS-like"/>
</dbReference>
<accession>A0A4Z1BER9</accession>
<dbReference type="SUPFAM" id="SSF53335">
    <property type="entry name" value="S-adenosyl-L-methionine-dependent methyltransferases"/>
    <property type="match status" value="1"/>
</dbReference>
<organism evidence="1 2">
    <name type="scientific">Paracoccus liaowanqingii</name>
    <dbReference type="NCBI Taxonomy" id="2560053"/>
    <lineage>
        <taxon>Bacteria</taxon>
        <taxon>Pseudomonadati</taxon>
        <taxon>Pseudomonadota</taxon>
        <taxon>Alphaproteobacteria</taxon>
        <taxon>Rhodobacterales</taxon>
        <taxon>Paracoccaceae</taxon>
        <taxon>Paracoccus</taxon>
    </lineage>
</organism>
<reference evidence="1 2" key="1">
    <citation type="submission" date="2019-03" db="EMBL/GenBank/DDBJ databases">
        <authorList>
            <person name="Li J."/>
        </authorList>
    </citation>
    <scope>NUCLEOTIDE SEQUENCE [LARGE SCALE GENOMIC DNA]</scope>
    <source>
        <strain evidence="1 2">3058</strain>
    </source>
</reference>
<sequence>MRRSSLPRKDTLDHLTRLYQASDDPWDHRTSTYEAGKYAATLSALGPGPFREVLEIGCGNGTFAGQLAPRCTRLTVMDCIPGAIGSARRALAPLAQVTVIEGAAPQDLPRLRPDLVVLSEVLYFLTPDEIAELGRWLRDHATGPVIAVNWTGPTDEPLDGASAVALLARVLGPGATDLHDGFRIDRFDPSG</sequence>
<evidence type="ECO:0000313" key="2">
    <source>
        <dbReference type="Proteomes" id="UP000297972"/>
    </source>
</evidence>
<gene>
    <name evidence="1" type="ORF">E4L95_22975</name>
</gene>
<name>A0A4Z1BER9_9RHOB</name>
<dbReference type="Proteomes" id="UP000297972">
    <property type="component" value="Unassembled WGS sequence"/>
</dbReference>
<dbReference type="Pfam" id="PF05401">
    <property type="entry name" value="NodS"/>
    <property type="match status" value="1"/>
</dbReference>
<dbReference type="OrthoDB" id="116799at2"/>
<dbReference type="GO" id="GO:0032259">
    <property type="term" value="P:methylation"/>
    <property type="evidence" value="ECO:0007669"/>
    <property type="project" value="UniProtKB-KW"/>
</dbReference>
<dbReference type="GO" id="GO:0009312">
    <property type="term" value="P:oligosaccharide biosynthetic process"/>
    <property type="evidence" value="ECO:0007669"/>
    <property type="project" value="InterPro"/>
</dbReference>
<dbReference type="Gene3D" id="3.40.50.150">
    <property type="entry name" value="Vaccinia Virus protein VP39"/>
    <property type="match status" value="1"/>
</dbReference>
<dbReference type="InterPro" id="IPR029063">
    <property type="entry name" value="SAM-dependent_MTases_sf"/>
</dbReference>
<dbReference type="EMBL" id="SRPG01000552">
    <property type="protein sequence ID" value="TGN37466.1"/>
    <property type="molecule type" value="Genomic_DNA"/>
</dbReference>
<keyword evidence="1" id="KW-0808">Transferase</keyword>
<keyword evidence="2" id="KW-1185">Reference proteome</keyword>
<dbReference type="GO" id="GO:0008757">
    <property type="term" value="F:S-adenosylmethionine-dependent methyltransferase activity"/>
    <property type="evidence" value="ECO:0007669"/>
    <property type="project" value="InterPro"/>
</dbReference>